<gene>
    <name evidence="3" type="ordered locus">Jden_0945</name>
</gene>
<reference evidence="3 4" key="1">
    <citation type="journal article" date="2009" name="Stand. Genomic Sci.">
        <title>Complete genome sequence of Jonesia denitrificans type strain (Prevot 55134).</title>
        <authorList>
            <person name="Pukall R."/>
            <person name="Gehrich-Schroter G."/>
            <person name="Lapidus A."/>
            <person name="Nolan M."/>
            <person name="Glavina Del Rio T."/>
            <person name="Lucas S."/>
            <person name="Chen F."/>
            <person name="Tice H."/>
            <person name="Pitluck S."/>
            <person name="Cheng J.F."/>
            <person name="Copeland A."/>
            <person name="Saunders E."/>
            <person name="Brettin T."/>
            <person name="Detter J.C."/>
            <person name="Bruce D."/>
            <person name="Goodwin L."/>
            <person name="Pati A."/>
            <person name="Ivanova N."/>
            <person name="Mavromatis K."/>
            <person name="Ovchinnikova G."/>
            <person name="Chen A."/>
            <person name="Palaniappan K."/>
            <person name="Land M."/>
            <person name="Hauser L."/>
            <person name="Chang Y.J."/>
            <person name="Jeffries C.D."/>
            <person name="Chain P."/>
            <person name="Goker M."/>
            <person name="Bristow J."/>
            <person name="Eisen J.A."/>
            <person name="Markowitz V."/>
            <person name="Hugenholtz P."/>
            <person name="Kyrpides N.C."/>
            <person name="Klenk H.P."/>
            <person name="Han C."/>
        </authorList>
    </citation>
    <scope>NUCLEOTIDE SEQUENCE [LARGE SCALE GENOMIC DNA]</scope>
    <source>
        <strain evidence="4">ATCC 14870 / DSM 20603 / BCRC 15368 / CIP 55.134 / JCM 11481 / NBRC 15587 / NCTC 10816 / Prevot 55134</strain>
    </source>
</reference>
<keyword evidence="4" id="KW-1185">Reference proteome</keyword>
<evidence type="ECO:0000313" key="4">
    <source>
        <dbReference type="Proteomes" id="UP000000628"/>
    </source>
</evidence>
<organism evidence="3 4">
    <name type="scientific">Jonesia denitrificans (strain ATCC 14870 / DSM 20603 / BCRC 15368 / CIP 55.134 / JCM 11481 / NBRC 15587 / NCTC 10816 / Prevot 55134)</name>
    <name type="common">Listeria denitrificans</name>
    <dbReference type="NCBI Taxonomy" id="471856"/>
    <lineage>
        <taxon>Bacteria</taxon>
        <taxon>Bacillati</taxon>
        <taxon>Actinomycetota</taxon>
        <taxon>Actinomycetes</taxon>
        <taxon>Micrococcales</taxon>
        <taxon>Jonesiaceae</taxon>
        <taxon>Jonesia</taxon>
    </lineage>
</organism>
<evidence type="ECO:0000256" key="1">
    <source>
        <dbReference type="SAM" id="MobiDB-lite"/>
    </source>
</evidence>
<name>C7R2X9_JONDD</name>
<dbReference type="EMBL" id="CP001706">
    <property type="protein sequence ID" value="ACV08601.1"/>
    <property type="molecule type" value="Genomic_DNA"/>
</dbReference>
<evidence type="ECO:0000313" key="3">
    <source>
        <dbReference type="EMBL" id="ACV08601.1"/>
    </source>
</evidence>
<keyword evidence="2" id="KW-1133">Transmembrane helix</keyword>
<dbReference type="Proteomes" id="UP000000628">
    <property type="component" value="Chromosome"/>
</dbReference>
<evidence type="ECO:0000256" key="2">
    <source>
        <dbReference type="SAM" id="Phobius"/>
    </source>
</evidence>
<sequence>MSRTQHTNFSADERSPWLTTRFKPLVTSLIAVDVLLVVVAIVVAVNVFGQGETPPPSPTAQPSQSAPSDPVEQTSDDASAATEDLEVSGARKFASPSGNISCTISAVGAECGIAALNNPPSEGAGQCEGFVGYVVQLNASGVVVPCVERADLPGSANPNAEFLDYGDKIDINNFTCVSERSGMKCTDVNTGSGFSIARAGISQF</sequence>
<protein>
    <submittedName>
        <fullName evidence="3">Uncharacterized protein</fullName>
    </submittedName>
</protein>
<feature type="transmembrane region" description="Helical" evidence="2">
    <location>
        <begin position="25"/>
        <end position="48"/>
    </location>
</feature>
<dbReference type="KEGG" id="jde:Jden_0945"/>
<keyword evidence="2" id="KW-0812">Transmembrane</keyword>
<dbReference type="RefSeq" id="WP_015771229.1">
    <property type="nucleotide sequence ID" value="NC_013174.1"/>
</dbReference>
<dbReference type="STRING" id="471856.Jden_0945"/>
<dbReference type="OrthoDB" id="4485680at2"/>
<keyword evidence="2" id="KW-0472">Membrane</keyword>
<dbReference type="eggNOG" id="ENOG5032W33">
    <property type="taxonomic scope" value="Bacteria"/>
</dbReference>
<feature type="region of interest" description="Disordered" evidence="1">
    <location>
        <begin position="52"/>
        <end position="85"/>
    </location>
</feature>
<accession>C7R2X9</accession>
<dbReference type="HOGENOM" id="CLU_116212_0_0_11"/>
<proteinExistence type="predicted"/>
<dbReference type="AlphaFoldDB" id="C7R2X9"/>